<dbReference type="InterPro" id="IPR000305">
    <property type="entry name" value="GIY-YIG_endonuc"/>
</dbReference>
<evidence type="ECO:0000256" key="1">
    <source>
        <dbReference type="ARBA" id="ARBA00022490"/>
    </source>
</evidence>
<dbReference type="GO" id="GO:0004518">
    <property type="term" value="F:nuclease activity"/>
    <property type="evidence" value="ECO:0007669"/>
    <property type="project" value="UniProtKB-KW"/>
</dbReference>
<evidence type="ECO:0000256" key="3">
    <source>
        <dbReference type="ARBA" id="ARBA00022769"/>
    </source>
</evidence>
<comment type="caution">
    <text evidence="7">The sequence shown here is derived from an EMBL/GenBank/DDBJ whole genome shotgun (WGS) entry which is preliminary data.</text>
</comment>
<keyword evidence="2" id="KW-0227">DNA damage</keyword>
<evidence type="ECO:0000256" key="5">
    <source>
        <dbReference type="ARBA" id="ARBA00023204"/>
    </source>
</evidence>
<evidence type="ECO:0000313" key="7">
    <source>
        <dbReference type="EMBL" id="ETR74527.1"/>
    </source>
</evidence>
<sequence length="171" mass="19821">MNDYSPPKNKEIKVDTAPNSPGVYLMKNAKNDIIYIGKARNLRKRLASYFQKQEHLDPKTELLIKKIHSFETIITAHEDEALLLESTLIKQHRPRYNIQLKDDKRYPLIRLDTTSSYPFLSIVRKSKPDGAMYFGPFASGQSVRQTLQTINKVFKLRKCRHNQVKKGHAPV</sequence>
<protein>
    <recommendedName>
        <fullName evidence="6">GIY-YIG domain-containing protein</fullName>
    </recommendedName>
</protein>
<organism evidence="7 8">
    <name type="scientific">Candidatus Magnetoglobus multicellularis str. Araruama</name>
    <dbReference type="NCBI Taxonomy" id="890399"/>
    <lineage>
        <taxon>Bacteria</taxon>
        <taxon>Pseudomonadati</taxon>
        <taxon>Thermodesulfobacteriota</taxon>
        <taxon>Desulfobacteria</taxon>
        <taxon>Desulfobacterales</taxon>
        <taxon>Desulfobacteraceae</taxon>
        <taxon>Candidatus Magnetoglobus</taxon>
    </lineage>
</organism>
<dbReference type="InterPro" id="IPR035901">
    <property type="entry name" value="GIY-YIG_endonuc_sf"/>
</dbReference>
<keyword evidence="5" id="KW-0234">DNA repair</keyword>
<evidence type="ECO:0000259" key="6">
    <source>
        <dbReference type="PROSITE" id="PS50164"/>
    </source>
</evidence>
<dbReference type="InterPro" id="IPR047296">
    <property type="entry name" value="GIY-YIG_UvrC_Cho"/>
</dbReference>
<name>A0A1V1PI25_9BACT</name>
<dbReference type="PROSITE" id="PS50164">
    <property type="entry name" value="GIY_YIG"/>
    <property type="match status" value="1"/>
</dbReference>
<accession>A0A1V1PI25</accession>
<dbReference type="InterPro" id="IPR050066">
    <property type="entry name" value="UvrABC_protein_C"/>
</dbReference>
<dbReference type="SMART" id="SM00465">
    <property type="entry name" value="GIYc"/>
    <property type="match status" value="1"/>
</dbReference>
<keyword evidence="3" id="KW-0228">DNA excision</keyword>
<dbReference type="Pfam" id="PF01541">
    <property type="entry name" value="GIY-YIG"/>
    <property type="match status" value="1"/>
</dbReference>
<evidence type="ECO:0000256" key="2">
    <source>
        <dbReference type="ARBA" id="ARBA00022763"/>
    </source>
</evidence>
<dbReference type="Proteomes" id="UP000189670">
    <property type="component" value="Unassembled WGS sequence"/>
</dbReference>
<reference evidence="8" key="1">
    <citation type="submission" date="2012-11" db="EMBL/GenBank/DDBJ databases">
        <authorList>
            <person name="Lucero-Rivera Y.E."/>
            <person name="Tovar-Ramirez D."/>
        </authorList>
    </citation>
    <scope>NUCLEOTIDE SEQUENCE [LARGE SCALE GENOMIC DNA]</scope>
    <source>
        <strain evidence="8">Araruama</strain>
    </source>
</reference>
<dbReference type="Gene3D" id="3.40.1440.10">
    <property type="entry name" value="GIY-YIG endonuclease"/>
    <property type="match status" value="1"/>
</dbReference>
<dbReference type="PANTHER" id="PTHR30562">
    <property type="entry name" value="UVRC/OXIDOREDUCTASE"/>
    <property type="match status" value="1"/>
</dbReference>
<feature type="domain" description="GIY-YIG" evidence="6">
    <location>
        <begin position="19"/>
        <end position="98"/>
    </location>
</feature>
<evidence type="ECO:0000313" key="8">
    <source>
        <dbReference type="Proteomes" id="UP000189670"/>
    </source>
</evidence>
<dbReference type="CDD" id="cd10434">
    <property type="entry name" value="GIY-YIG_UvrC_Cho"/>
    <property type="match status" value="1"/>
</dbReference>
<dbReference type="AlphaFoldDB" id="A0A1V1PI25"/>
<dbReference type="GO" id="GO:0006289">
    <property type="term" value="P:nucleotide-excision repair"/>
    <property type="evidence" value="ECO:0007669"/>
    <property type="project" value="InterPro"/>
</dbReference>
<proteinExistence type="predicted"/>
<evidence type="ECO:0000256" key="4">
    <source>
        <dbReference type="ARBA" id="ARBA00022881"/>
    </source>
</evidence>
<dbReference type="GO" id="GO:0009380">
    <property type="term" value="C:excinuclease repair complex"/>
    <property type="evidence" value="ECO:0007669"/>
    <property type="project" value="TreeGrafter"/>
</dbReference>
<keyword evidence="4" id="KW-0267">Excision nuclease</keyword>
<dbReference type="PANTHER" id="PTHR30562:SF1">
    <property type="entry name" value="UVRABC SYSTEM PROTEIN C"/>
    <property type="match status" value="1"/>
</dbReference>
<dbReference type="SUPFAM" id="SSF82771">
    <property type="entry name" value="GIY-YIG endonuclease"/>
    <property type="match status" value="1"/>
</dbReference>
<dbReference type="EMBL" id="ATBP01000005">
    <property type="protein sequence ID" value="ETR74527.1"/>
    <property type="molecule type" value="Genomic_DNA"/>
</dbReference>
<keyword evidence="1" id="KW-0963">Cytoplasm</keyword>
<gene>
    <name evidence="7" type="ORF">OMM_00166</name>
</gene>
<dbReference type="FunFam" id="3.40.1440.10:FF:000001">
    <property type="entry name" value="UvrABC system protein C"/>
    <property type="match status" value="1"/>
</dbReference>